<dbReference type="RefSeq" id="WP_105998765.1">
    <property type="nucleotide sequence ID" value="NZ_CM009578.1"/>
</dbReference>
<reference evidence="3" key="1">
    <citation type="submission" date="2017-11" db="EMBL/GenBank/DDBJ databases">
        <title>The complete genome sequence of Sphingopyxis pomeranensis sp. nov. strain WS5A3p.</title>
        <authorList>
            <person name="Kaminski M.A."/>
        </authorList>
    </citation>
    <scope>NUCLEOTIDE SEQUENCE [LARGE SCALE GENOMIC DNA]</scope>
    <source>
        <strain evidence="3">WS5A3p</strain>
    </source>
</reference>
<accession>A0A2S8B8D9</accession>
<keyword evidence="3" id="KW-1185">Reference proteome</keyword>
<comment type="caution">
    <text evidence="2">The sequence shown here is derived from an EMBL/GenBank/DDBJ whole genome shotgun (WGS) entry which is preliminary data.</text>
</comment>
<feature type="signal peptide" evidence="1">
    <location>
        <begin position="1"/>
        <end position="20"/>
    </location>
</feature>
<gene>
    <name evidence="2" type="ORF">CVO77_09135</name>
</gene>
<name>A0A2S8B8D9_9SPHN</name>
<proteinExistence type="predicted"/>
<protein>
    <recommendedName>
        <fullName evidence="4">Spore coat protein U domain-containing protein</fullName>
    </recommendedName>
</protein>
<evidence type="ECO:0000313" key="2">
    <source>
        <dbReference type="EMBL" id="PQM28596.1"/>
    </source>
</evidence>
<evidence type="ECO:0008006" key="4">
    <source>
        <dbReference type="Google" id="ProtNLM"/>
    </source>
</evidence>
<organism evidence="2 3">
    <name type="scientific">Sphingopyxis lindanitolerans</name>
    <dbReference type="NCBI Taxonomy" id="2054227"/>
    <lineage>
        <taxon>Bacteria</taxon>
        <taxon>Pseudomonadati</taxon>
        <taxon>Pseudomonadota</taxon>
        <taxon>Alphaproteobacteria</taxon>
        <taxon>Sphingomonadales</taxon>
        <taxon>Sphingomonadaceae</taxon>
        <taxon>Sphingopyxis</taxon>
    </lineage>
</organism>
<dbReference type="AlphaFoldDB" id="A0A2S8B8D9"/>
<evidence type="ECO:0000313" key="3">
    <source>
        <dbReference type="Proteomes" id="UP000238954"/>
    </source>
</evidence>
<dbReference type="EMBL" id="PHFW01000002">
    <property type="protein sequence ID" value="PQM28596.1"/>
    <property type="molecule type" value="Genomic_DNA"/>
</dbReference>
<evidence type="ECO:0000256" key="1">
    <source>
        <dbReference type="SAM" id="SignalP"/>
    </source>
</evidence>
<feature type="chain" id="PRO_5015478372" description="Spore coat protein U domain-containing protein" evidence="1">
    <location>
        <begin position="21"/>
        <end position="198"/>
    </location>
</feature>
<dbReference type="OrthoDB" id="8479218at2"/>
<sequence length="198" mass="20040">MKAFAVLAATAALIASPALAQSTDGQLSSTSSTGTFDVNVTVVPMVKVSGLDPITLNIDPATIASNFGTTSGRTQFCVYSNVNAAGDYNAQVTGVASGDNGNPYGLTGATTGTILPHTVGYWDNANYSSTGALFMRNSIVRPSITTKNGQARATTLDCTNGGLGGSNASIQVAVRNPVALAALADTYRGTLNVTVSVP</sequence>
<keyword evidence="1" id="KW-0732">Signal</keyword>
<dbReference type="Proteomes" id="UP000238954">
    <property type="component" value="Chromosome"/>
</dbReference>